<proteinExistence type="predicted"/>
<name>K1S2J2_9ZZZZ</name>
<dbReference type="SUPFAM" id="SSF74982">
    <property type="entry name" value="Small protein B (SmpB)"/>
    <property type="match status" value="1"/>
</dbReference>
<dbReference type="Pfam" id="PF01668">
    <property type="entry name" value="SmpB"/>
    <property type="match status" value="1"/>
</dbReference>
<evidence type="ECO:0000313" key="3">
    <source>
        <dbReference type="EMBL" id="EKC47925.1"/>
    </source>
</evidence>
<dbReference type="PANTHER" id="PTHR30308">
    <property type="entry name" value="TMRNA-BINDING COMPONENT OF TRANS-TRANSLATION TAGGING COMPLEX"/>
    <property type="match status" value="1"/>
</dbReference>
<protein>
    <submittedName>
        <fullName evidence="3">SsrA-binding protein</fullName>
    </submittedName>
</protein>
<evidence type="ECO:0000256" key="1">
    <source>
        <dbReference type="ARBA" id="ARBA00022490"/>
    </source>
</evidence>
<feature type="non-terminal residue" evidence="3">
    <location>
        <position position="1"/>
    </location>
</feature>
<dbReference type="PANTHER" id="PTHR30308:SF2">
    <property type="entry name" value="SSRA-BINDING PROTEIN"/>
    <property type="match status" value="1"/>
</dbReference>
<dbReference type="GO" id="GO:0070930">
    <property type="term" value="P:trans-translation-dependent protein tagging"/>
    <property type="evidence" value="ECO:0007669"/>
    <property type="project" value="TreeGrafter"/>
</dbReference>
<reference evidence="3" key="1">
    <citation type="journal article" date="2013" name="Environ. Microbiol.">
        <title>Microbiota from the distal guts of lean and obese adolescents exhibit partial functional redundancy besides clear differences in community structure.</title>
        <authorList>
            <person name="Ferrer M."/>
            <person name="Ruiz A."/>
            <person name="Lanza F."/>
            <person name="Haange S.B."/>
            <person name="Oberbach A."/>
            <person name="Till H."/>
            <person name="Bargiela R."/>
            <person name="Campoy C."/>
            <person name="Segura M.T."/>
            <person name="Richter M."/>
            <person name="von Bergen M."/>
            <person name="Seifert J."/>
            <person name="Suarez A."/>
        </authorList>
    </citation>
    <scope>NUCLEOTIDE SEQUENCE</scope>
</reference>
<keyword evidence="1" id="KW-0963">Cytoplasm</keyword>
<organism evidence="3">
    <name type="scientific">human gut metagenome</name>
    <dbReference type="NCBI Taxonomy" id="408170"/>
    <lineage>
        <taxon>unclassified sequences</taxon>
        <taxon>metagenomes</taxon>
        <taxon>organismal metagenomes</taxon>
    </lineage>
</organism>
<dbReference type="AlphaFoldDB" id="K1S2J2"/>
<evidence type="ECO:0000256" key="2">
    <source>
        <dbReference type="ARBA" id="ARBA00022884"/>
    </source>
</evidence>
<gene>
    <name evidence="3" type="ORF">LEA_19131</name>
</gene>
<dbReference type="Gene3D" id="2.40.280.10">
    <property type="match status" value="1"/>
</dbReference>
<accession>K1S2J2</accession>
<dbReference type="InterPro" id="IPR000037">
    <property type="entry name" value="SsrA-bd_prot"/>
</dbReference>
<dbReference type="InterPro" id="IPR023620">
    <property type="entry name" value="SmpB"/>
</dbReference>
<keyword evidence="2" id="KW-0694">RNA-binding</keyword>
<dbReference type="GO" id="GO:0003723">
    <property type="term" value="F:RNA binding"/>
    <property type="evidence" value="ECO:0007669"/>
    <property type="project" value="UniProtKB-KW"/>
</dbReference>
<comment type="caution">
    <text evidence="3">The sequence shown here is derived from an EMBL/GenBank/DDBJ whole genome shotgun (WGS) entry which is preliminary data.</text>
</comment>
<sequence>QQQIKLQGYTLVPLQLYFKQGRVKVELGLCKGKKLYDKRADAAARDAKRDIDRAIKTRR</sequence>
<dbReference type="GO" id="GO:0005829">
    <property type="term" value="C:cytosol"/>
    <property type="evidence" value="ECO:0007669"/>
    <property type="project" value="TreeGrafter"/>
</dbReference>
<dbReference type="EMBL" id="AJWY01013148">
    <property type="protein sequence ID" value="EKC47925.1"/>
    <property type="molecule type" value="Genomic_DNA"/>
</dbReference>